<evidence type="ECO:0000313" key="11">
    <source>
        <dbReference type="Proteomes" id="UP000186341"/>
    </source>
</evidence>
<evidence type="ECO:0000256" key="8">
    <source>
        <dbReference type="ARBA" id="ARBA00023288"/>
    </source>
</evidence>
<dbReference type="Gene3D" id="3.40.190.10">
    <property type="entry name" value="Periplasmic binding protein-like II"/>
    <property type="match status" value="2"/>
</dbReference>
<dbReference type="SUPFAM" id="SSF53850">
    <property type="entry name" value="Periplasmic binding protein-like II"/>
    <property type="match status" value="1"/>
</dbReference>
<comment type="caution">
    <text evidence="10">The sequence shown here is derived from an EMBL/GenBank/DDBJ whole genome shotgun (WGS) entry which is preliminary data.</text>
</comment>
<keyword evidence="8" id="KW-0449">Lipoprotein</keyword>
<evidence type="ECO:0000256" key="3">
    <source>
        <dbReference type="ARBA" id="ARBA00008725"/>
    </source>
</evidence>
<evidence type="ECO:0000256" key="2">
    <source>
        <dbReference type="ARBA" id="ARBA00004193"/>
    </source>
</evidence>
<dbReference type="RefSeq" id="WP_075819861.1">
    <property type="nucleotide sequence ID" value="NZ_CAPNHH010000057.1"/>
</dbReference>
<evidence type="ECO:0000256" key="5">
    <source>
        <dbReference type="ARBA" id="ARBA00022592"/>
    </source>
</evidence>
<keyword evidence="5" id="KW-0592">Phosphate transport</keyword>
<keyword evidence="5" id="KW-0813">Transport</keyword>
<evidence type="ECO:0000256" key="4">
    <source>
        <dbReference type="ARBA" id="ARBA00011529"/>
    </source>
</evidence>
<evidence type="ECO:0000256" key="6">
    <source>
        <dbReference type="ARBA" id="ARBA00022729"/>
    </source>
</evidence>
<accession>A0A1U7NFH3</accession>
<dbReference type="GO" id="GO:0005886">
    <property type="term" value="C:plasma membrane"/>
    <property type="evidence" value="ECO:0007669"/>
    <property type="project" value="UniProtKB-SubCell"/>
</dbReference>
<evidence type="ECO:0000256" key="7">
    <source>
        <dbReference type="ARBA" id="ARBA00023139"/>
    </source>
</evidence>
<dbReference type="Pfam" id="PF12849">
    <property type="entry name" value="PBP_like_2"/>
    <property type="match status" value="1"/>
</dbReference>
<proteinExistence type="inferred from homology"/>
<gene>
    <name evidence="10" type="ORF">BO222_07620</name>
</gene>
<keyword evidence="7" id="KW-0564">Palmitate</keyword>
<protein>
    <recommendedName>
        <fullName evidence="9">PBP domain-containing protein</fullName>
    </recommendedName>
</protein>
<evidence type="ECO:0000313" key="10">
    <source>
        <dbReference type="EMBL" id="OLU38908.1"/>
    </source>
</evidence>
<dbReference type="CDD" id="cd13653">
    <property type="entry name" value="PBP2_phosphate_like_1"/>
    <property type="match status" value="1"/>
</dbReference>
<dbReference type="OrthoDB" id="9790048at2"/>
<comment type="subcellular location">
    <subcellularLocation>
        <location evidence="2">Cell membrane</location>
        <topology evidence="2">Lipid-anchor</topology>
    </subcellularLocation>
</comment>
<dbReference type="GO" id="GO:0006817">
    <property type="term" value="P:phosphate ion transport"/>
    <property type="evidence" value="ECO:0007669"/>
    <property type="project" value="UniProtKB-KW"/>
</dbReference>
<comment type="function">
    <text evidence="1">Part of the ABC transporter complex PstSACB involved in phosphate import.</text>
</comment>
<sequence>MNKKAKRSLLISLALLCTTLIMSGSMLSMNHSRKYSISADGSTSMEKVIGILGEAFELEQDEIGFTFNPTGSTAGIEAVKSGRSEIGLSSRELSMEENQVLESQVIALDGIALIVNKENPVSDLSRSDIQKIYTQKITNWKEIGGEDVPIVLIGRESGSGTRDGFEQALDLSGLCSYRQELTSSGDIRNAVYSNPGAIGYVSFISLKDDVKALKVDHADPNEKNVRENSYPISRPFLLVTSKEIPLSKPAEEFIKYVLSDNAKPYIEQAGAIYPHAD</sequence>
<keyword evidence="6" id="KW-0732">Signal</keyword>
<evidence type="ECO:0000259" key="9">
    <source>
        <dbReference type="Pfam" id="PF12849"/>
    </source>
</evidence>
<dbReference type="AlphaFoldDB" id="A0A1U7NFH3"/>
<evidence type="ECO:0000256" key="1">
    <source>
        <dbReference type="ARBA" id="ARBA00002841"/>
    </source>
</evidence>
<comment type="similarity">
    <text evidence="3">Belongs to the PstS family.</text>
</comment>
<organism evidence="10 11">
    <name type="scientific">Ileibacterium valens</name>
    <dbReference type="NCBI Taxonomy" id="1862668"/>
    <lineage>
        <taxon>Bacteria</taxon>
        <taxon>Bacillati</taxon>
        <taxon>Bacillota</taxon>
        <taxon>Erysipelotrichia</taxon>
        <taxon>Erysipelotrichales</taxon>
        <taxon>Erysipelotrichaceae</taxon>
        <taxon>Ileibacterium</taxon>
    </lineage>
</organism>
<dbReference type="Proteomes" id="UP000186341">
    <property type="component" value="Unassembled WGS sequence"/>
</dbReference>
<dbReference type="InterPro" id="IPR024370">
    <property type="entry name" value="PBP_domain"/>
</dbReference>
<keyword evidence="11" id="KW-1185">Reference proteome</keyword>
<reference evidence="10 11" key="1">
    <citation type="submission" date="2016-11" db="EMBL/GenBank/DDBJ databases">
        <title>Description of two novel members of the family Erysipelotrichaceae: Ileibacterium lipovorans gen. nov., sp. nov. and Dubosiella newyorkensis, gen. nov., sp. nov.</title>
        <authorList>
            <person name="Cox L.M."/>
            <person name="Sohn J."/>
            <person name="Tyrrell K.L."/>
            <person name="Citron D.M."/>
            <person name="Lawson P.A."/>
            <person name="Patel N.B."/>
            <person name="Iizumi T."/>
            <person name="Perez-Perez G.I."/>
            <person name="Goldstein E.J."/>
            <person name="Blaser M.J."/>
        </authorList>
    </citation>
    <scope>NUCLEOTIDE SEQUENCE [LARGE SCALE GENOMIC DNA]</scope>
    <source>
        <strain evidence="10 11">NYU-BL-A3</strain>
    </source>
</reference>
<dbReference type="PANTHER" id="PTHR30570">
    <property type="entry name" value="PERIPLASMIC PHOSPHATE BINDING COMPONENT OF PHOSPHATE ABC TRANSPORTER"/>
    <property type="match status" value="1"/>
</dbReference>
<name>A0A1U7NFH3_9FIRM</name>
<dbReference type="PANTHER" id="PTHR30570:SF1">
    <property type="entry name" value="PHOSPHATE-BINDING PROTEIN PSTS"/>
    <property type="match status" value="1"/>
</dbReference>
<feature type="domain" description="PBP" evidence="9">
    <location>
        <begin position="36"/>
        <end position="261"/>
    </location>
</feature>
<comment type="subunit">
    <text evidence="4">The complex is composed of two ATP-binding proteins (PstB), two transmembrane proteins (PstC and PstA) and a solute-binding protein (PstS).</text>
</comment>
<dbReference type="InterPro" id="IPR050811">
    <property type="entry name" value="Phosphate_ABC_transporter"/>
</dbReference>
<dbReference type="GeneID" id="82203050"/>
<dbReference type="EMBL" id="MPJW01000146">
    <property type="protein sequence ID" value="OLU38908.1"/>
    <property type="molecule type" value="Genomic_DNA"/>
</dbReference>